<gene>
    <name evidence="1" type="ORF">DF182_20035</name>
</gene>
<evidence type="ECO:0000313" key="1">
    <source>
        <dbReference type="EMBL" id="RBL88846.1"/>
    </source>
</evidence>
<dbReference type="AlphaFoldDB" id="A0A365XR61"/>
<accession>A0A365XR61</accession>
<dbReference type="OrthoDB" id="1046005at2"/>
<dbReference type="RefSeq" id="WP_113617588.1">
    <property type="nucleotide sequence ID" value="NZ_QFFJ01000002.1"/>
</dbReference>
<protein>
    <recommendedName>
        <fullName evidence="3">DUF3829 domain-containing protein</fullName>
    </recommendedName>
</protein>
<dbReference type="Proteomes" id="UP000253410">
    <property type="component" value="Unassembled WGS sequence"/>
</dbReference>
<comment type="caution">
    <text evidence="1">The sequence shown here is derived from an EMBL/GenBank/DDBJ whole genome shotgun (WGS) entry which is preliminary data.</text>
</comment>
<reference evidence="1 2" key="1">
    <citation type="submission" date="2018-05" db="EMBL/GenBank/DDBJ databases">
        <title>Chitinophaga sp. K3CV102501T nov., isolated from isolated from a monsoon evergreen broad-leaved forest soil.</title>
        <authorList>
            <person name="Lv Y."/>
        </authorList>
    </citation>
    <scope>NUCLEOTIDE SEQUENCE [LARGE SCALE GENOMIC DNA]</scope>
    <source>
        <strain evidence="1 2">GDMCC 1.1325</strain>
    </source>
</reference>
<dbReference type="EMBL" id="QFFJ01000002">
    <property type="protein sequence ID" value="RBL88846.1"/>
    <property type="molecule type" value="Genomic_DNA"/>
</dbReference>
<evidence type="ECO:0008006" key="3">
    <source>
        <dbReference type="Google" id="ProtNLM"/>
    </source>
</evidence>
<keyword evidence="2" id="KW-1185">Reference proteome</keyword>
<name>A0A365XR61_9BACT</name>
<dbReference type="Gene3D" id="1.20.120.930">
    <property type="entry name" value="Uncharacterised protein PF12889, N-terminal DUF3829"/>
    <property type="match status" value="1"/>
</dbReference>
<evidence type="ECO:0000313" key="2">
    <source>
        <dbReference type="Proteomes" id="UP000253410"/>
    </source>
</evidence>
<sequence>MNKTFLYTAISMAMLSATVSCDNSKSGKGPAAAYENNSAEKASHVIEYTNLLIDIANQQNDYITRVMENADKIEKGLKNPSDRFAFFGIFPATYFERSRGISKVKADEPVDELSSDDKKFFKEKVASSSKAFTKIQDYYKQLQDYLKAEDYKDDKSVKGLALVDSIRSSTQLLIAEKAVLIKKVNEIADASEAIVLKDSPLKDYIIAMKADLKSVREFVGLMENGGADYNSIKDKADAAYAALEKAYGEHSQLSLDNAKKEHKDSYYKLFYDRFHEILLETKKTMRDGAEKGKLTENQVENLSRNYDYLIERYNSFNN</sequence>
<proteinExistence type="predicted"/>
<dbReference type="PROSITE" id="PS51257">
    <property type="entry name" value="PROKAR_LIPOPROTEIN"/>
    <property type="match status" value="1"/>
</dbReference>
<organism evidence="1 2">
    <name type="scientific">Chitinophaga flava</name>
    <dbReference type="NCBI Taxonomy" id="2259036"/>
    <lineage>
        <taxon>Bacteria</taxon>
        <taxon>Pseudomonadati</taxon>
        <taxon>Bacteroidota</taxon>
        <taxon>Chitinophagia</taxon>
        <taxon>Chitinophagales</taxon>
        <taxon>Chitinophagaceae</taxon>
        <taxon>Chitinophaga</taxon>
    </lineage>
</organism>